<dbReference type="RefSeq" id="WP_175550506.1">
    <property type="nucleotide sequence ID" value="NZ_FQTV01000008.1"/>
</dbReference>
<proteinExistence type="predicted"/>
<dbReference type="STRING" id="1297750.SAMN05444405_10833"/>
<keyword evidence="2" id="KW-1185">Reference proteome</keyword>
<evidence type="ECO:0000313" key="1">
    <source>
        <dbReference type="EMBL" id="SHF39083.1"/>
    </source>
</evidence>
<dbReference type="AlphaFoldDB" id="A0A1M5B974"/>
<accession>A0A1M5B974</accession>
<sequence length="52" mass="6278">MNNVDELKEMLIIKSDVDVEARFKQIANALFQNYHIEKGTDIYDFLEIEFYY</sequence>
<protein>
    <submittedName>
        <fullName evidence="1">Uncharacterized protein</fullName>
    </submittedName>
</protein>
<dbReference type="EMBL" id="FQTV01000008">
    <property type="protein sequence ID" value="SHF39083.1"/>
    <property type="molecule type" value="Genomic_DNA"/>
</dbReference>
<evidence type="ECO:0000313" key="2">
    <source>
        <dbReference type="Proteomes" id="UP000184509"/>
    </source>
</evidence>
<reference evidence="2" key="1">
    <citation type="submission" date="2016-11" db="EMBL/GenBank/DDBJ databases">
        <authorList>
            <person name="Varghese N."/>
            <person name="Submissions S."/>
        </authorList>
    </citation>
    <scope>NUCLEOTIDE SEQUENCE [LARGE SCALE GENOMIC DNA]</scope>
    <source>
        <strain evidence="2">DSM 26991</strain>
    </source>
</reference>
<dbReference type="Proteomes" id="UP000184509">
    <property type="component" value="Unassembled WGS sequence"/>
</dbReference>
<gene>
    <name evidence="1" type="ORF">SAMN05444405_10833</name>
</gene>
<organism evidence="1 2">
    <name type="scientific">Bacteroides luti</name>
    <dbReference type="NCBI Taxonomy" id="1297750"/>
    <lineage>
        <taxon>Bacteria</taxon>
        <taxon>Pseudomonadati</taxon>
        <taxon>Bacteroidota</taxon>
        <taxon>Bacteroidia</taxon>
        <taxon>Bacteroidales</taxon>
        <taxon>Bacteroidaceae</taxon>
        <taxon>Bacteroides</taxon>
    </lineage>
</organism>
<name>A0A1M5B974_9BACE</name>